<protein>
    <submittedName>
        <fullName evidence="1">Uncharacterized protein</fullName>
    </submittedName>
</protein>
<keyword evidence="2" id="KW-1185">Reference proteome</keyword>
<dbReference type="Proteomes" id="UP000724874">
    <property type="component" value="Unassembled WGS sequence"/>
</dbReference>
<dbReference type="EMBL" id="JADNYJ010000036">
    <property type="protein sequence ID" value="KAF8902370.1"/>
    <property type="molecule type" value="Genomic_DNA"/>
</dbReference>
<sequence length="152" mass="16720">MNISVLHLTRSPPIPILKRLPPLHMFAWSQYHEAWQSVFRDATKYVKDLPVTTSTKQCHEPSTLAGNRSICHKCQCGLFTLIAELEGIGQHSSLKGALAAPSVLYPSLPCCAAPAGIVTLVPACRHVNNLTNLCQEKIRNLPSFSSFLSQKN</sequence>
<dbReference type="AlphaFoldDB" id="A0A9P5NRR3"/>
<comment type="caution">
    <text evidence="1">The sequence shown here is derived from an EMBL/GenBank/DDBJ whole genome shotgun (WGS) entry which is preliminary data.</text>
</comment>
<evidence type="ECO:0000313" key="2">
    <source>
        <dbReference type="Proteomes" id="UP000724874"/>
    </source>
</evidence>
<accession>A0A9P5NRR3</accession>
<evidence type="ECO:0000313" key="1">
    <source>
        <dbReference type="EMBL" id="KAF8902370.1"/>
    </source>
</evidence>
<gene>
    <name evidence="1" type="ORF">CPB84DRAFT_1775930</name>
</gene>
<name>A0A9P5NRR3_GYMJU</name>
<proteinExistence type="predicted"/>
<organism evidence="1 2">
    <name type="scientific">Gymnopilus junonius</name>
    <name type="common">Spectacular rustgill mushroom</name>
    <name type="synonym">Gymnopilus spectabilis subsp. junonius</name>
    <dbReference type="NCBI Taxonomy" id="109634"/>
    <lineage>
        <taxon>Eukaryota</taxon>
        <taxon>Fungi</taxon>
        <taxon>Dikarya</taxon>
        <taxon>Basidiomycota</taxon>
        <taxon>Agaricomycotina</taxon>
        <taxon>Agaricomycetes</taxon>
        <taxon>Agaricomycetidae</taxon>
        <taxon>Agaricales</taxon>
        <taxon>Agaricineae</taxon>
        <taxon>Hymenogastraceae</taxon>
        <taxon>Gymnopilus</taxon>
    </lineage>
</organism>
<reference evidence="1" key="1">
    <citation type="submission" date="2020-11" db="EMBL/GenBank/DDBJ databases">
        <authorList>
            <consortium name="DOE Joint Genome Institute"/>
            <person name="Ahrendt S."/>
            <person name="Riley R."/>
            <person name="Andreopoulos W."/>
            <person name="LaButti K."/>
            <person name="Pangilinan J."/>
            <person name="Ruiz-duenas F.J."/>
            <person name="Barrasa J.M."/>
            <person name="Sanchez-Garcia M."/>
            <person name="Camarero S."/>
            <person name="Miyauchi S."/>
            <person name="Serrano A."/>
            <person name="Linde D."/>
            <person name="Babiker R."/>
            <person name="Drula E."/>
            <person name="Ayuso-Fernandez I."/>
            <person name="Pacheco R."/>
            <person name="Padilla G."/>
            <person name="Ferreira P."/>
            <person name="Barriuso J."/>
            <person name="Kellner H."/>
            <person name="Castanera R."/>
            <person name="Alfaro M."/>
            <person name="Ramirez L."/>
            <person name="Pisabarro A.G."/>
            <person name="Kuo A."/>
            <person name="Tritt A."/>
            <person name="Lipzen A."/>
            <person name="He G."/>
            <person name="Yan M."/>
            <person name="Ng V."/>
            <person name="Cullen D."/>
            <person name="Martin F."/>
            <person name="Rosso M.-N."/>
            <person name="Henrissat B."/>
            <person name="Hibbett D."/>
            <person name="Martinez A.T."/>
            <person name="Grigoriev I.V."/>
        </authorList>
    </citation>
    <scope>NUCLEOTIDE SEQUENCE</scope>
    <source>
        <strain evidence="1">AH 44721</strain>
    </source>
</reference>